<keyword evidence="7" id="KW-0472">Membrane</keyword>
<dbReference type="PRINTS" id="PR00727">
    <property type="entry name" value="LEADERPTASE"/>
</dbReference>
<dbReference type="GO" id="GO:0004252">
    <property type="term" value="F:serine-type endopeptidase activity"/>
    <property type="evidence" value="ECO:0007669"/>
    <property type="project" value="InterPro"/>
</dbReference>
<evidence type="ECO:0000256" key="2">
    <source>
        <dbReference type="ARBA" id="ARBA00004401"/>
    </source>
</evidence>
<dbReference type="EC" id="3.4.21.89" evidence="4 7"/>
<dbReference type="Pfam" id="PF10502">
    <property type="entry name" value="Peptidase_S26"/>
    <property type="match status" value="1"/>
</dbReference>
<evidence type="ECO:0000256" key="4">
    <source>
        <dbReference type="ARBA" id="ARBA00013208"/>
    </source>
</evidence>
<sequence>MEEQESRQQQSSASEWKREAVDWAKALIVAGVLVVVIRWFLFSPYIVDGPSMQPNFHTGERIIVNKILYDIRKPQRGEVLVFHSGYDADYIKRVVALPGETVEVRGDTVLVNGEPLPEPYIREPVDTAAASGGTYNNKDFSAQTVPEGHVFVMGDNRPNSHDSRDIGFVPYEEIVGRADVVIWPIGDIRLIGHH</sequence>
<dbReference type="CDD" id="cd06530">
    <property type="entry name" value="S26_SPase_I"/>
    <property type="match status" value="1"/>
</dbReference>
<dbReference type="Proteomes" id="UP000309676">
    <property type="component" value="Unassembled WGS sequence"/>
</dbReference>
<accession>A0A5R9G4B3</accession>
<comment type="similarity">
    <text evidence="3 7">Belongs to the peptidase S26 family.</text>
</comment>
<protein>
    <recommendedName>
        <fullName evidence="4 7">Signal peptidase I</fullName>
        <ecNumber evidence="4 7">3.4.21.89</ecNumber>
    </recommendedName>
</protein>
<keyword evidence="7" id="KW-0645">Protease</keyword>
<dbReference type="PANTHER" id="PTHR43390:SF1">
    <property type="entry name" value="CHLOROPLAST PROCESSING PEPTIDASE"/>
    <property type="match status" value="1"/>
</dbReference>
<keyword evidence="5 7" id="KW-0378">Hydrolase</keyword>
<dbReference type="InterPro" id="IPR019758">
    <property type="entry name" value="Pept_S26A_signal_pept_1_CS"/>
</dbReference>
<dbReference type="PROSITE" id="PS00760">
    <property type="entry name" value="SPASE_I_2"/>
    <property type="match status" value="1"/>
</dbReference>
<name>A0A5R9G4B3_9BACL</name>
<feature type="active site" evidence="6">
    <location>
        <position position="51"/>
    </location>
</feature>
<dbReference type="GO" id="GO:0005886">
    <property type="term" value="C:plasma membrane"/>
    <property type="evidence" value="ECO:0007669"/>
    <property type="project" value="UniProtKB-SubCell"/>
</dbReference>
<evidence type="ECO:0000256" key="5">
    <source>
        <dbReference type="ARBA" id="ARBA00022801"/>
    </source>
</evidence>
<dbReference type="OrthoDB" id="9802919at2"/>
<dbReference type="GO" id="GO:0009003">
    <property type="term" value="F:signal peptidase activity"/>
    <property type="evidence" value="ECO:0007669"/>
    <property type="project" value="UniProtKB-EC"/>
</dbReference>
<reference evidence="9 10" key="1">
    <citation type="submission" date="2019-05" db="EMBL/GenBank/DDBJ databases">
        <authorList>
            <person name="Narsing Rao M.P."/>
            <person name="Li W.J."/>
        </authorList>
    </citation>
    <scope>NUCLEOTIDE SEQUENCE [LARGE SCALE GENOMIC DNA]</scope>
    <source>
        <strain evidence="9 10">SYSU_K30003</strain>
    </source>
</reference>
<dbReference type="RefSeq" id="WP_138196689.1">
    <property type="nucleotide sequence ID" value="NZ_VCIW01000018.1"/>
</dbReference>
<feature type="active site" evidence="6">
    <location>
        <position position="92"/>
    </location>
</feature>
<evidence type="ECO:0000313" key="9">
    <source>
        <dbReference type="EMBL" id="TLS49869.1"/>
    </source>
</evidence>
<dbReference type="InterPro" id="IPR036286">
    <property type="entry name" value="LexA/Signal_pep-like_sf"/>
</dbReference>
<comment type="catalytic activity">
    <reaction evidence="1 7">
        <text>Cleavage of hydrophobic, N-terminal signal or leader sequences from secreted and periplasmic proteins.</text>
        <dbReference type="EC" id="3.4.21.89"/>
    </reaction>
</comment>
<evidence type="ECO:0000313" key="10">
    <source>
        <dbReference type="Proteomes" id="UP000309676"/>
    </source>
</evidence>
<feature type="transmembrane region" description="Helical" evidence="7">
    <location>
        <begin position="20"/>
        <end position="41"/>
    </location>
</feature>
<proteinExistence type="inferred from homology"/>
<evidence type="ECO:0000256" key="1">
    <source>
        <dbReference type="ARBA" id="ARBA00000677"/>
    </source>
</evidence>
<evidence type="ECO:0000259" key="8">
    <source>
        <dbReference type="Pfam" id="PF10502"/>
    </source>
</evidence>
<organism evidence="9 10">
    <name type="scientific">Paenibacillus antri</name>
    <dbReference type="NCBI Taxonomy" id="2582848"/>
    <lineage>
        <taxon>Bacteria</taxon>
        <taxon>Bacillati</taxon>
        <taxon>Bacillota</taxon>
        <taxon>Bacilli</taxon>
        <taxon>Bacillales</taxon>
        <taxon>Paenibacillaceae</taxon>
        <taxon>Paenibacillus</taxon>
    </lineage>
</organism>
<dbReference type="SUPFAM" id="SSF51306">
    <property type="entry name" value="LexA/Signal peptidase"/>
    <property type="match status" value="1"/>
</dbReference>
<dbReference type="GO" id="GO:0006465">
    <property type="term" value="P:signal peptide processing"/>
    <property type="evidence" value="ECO:0007669"/>
    <property type="project" value="InterPro"/>
</dbReference>
<keyword evidence="7" id="KW-0812">Transmembrane</keyword>
<dbReference type="Gene3D" id="2.10.109.10">
    <property type="entry name" value="Umud Fragment, subunit A"/>
    <property type="match status" value="1"/>
</dbReference>
<evidence type="ECO:0000256" key="7">
    <source>
        <dbReference type="RuleBase" id="RU362042"/>
    </source>
</evidence>
<comment type="subcellular location">
    <subcellularLocation>
        <location evidence="2">Cell membrane</location>
        <topology evidence="2">Single-pass type II membrane protein</topology>
    </subcellularLocation>
    <subcellularLocation>
        <location evidence="7">Membrane</location>
        <topology evidence="7">Single-pass type II membrane protein</topology>
    </subcellularLocation>
</comment>
<dbReference type="PANTHER" id="PTHR43390">
    <property type="entry name" value="SIGNAL PEPTIDASE I"/>
    <property type="match status" value="1"/>
</dbReference>
<evidence type="ECO:0000256" key="6">
    <source>
        <dbReference type="PIRSR" id="PIRSR600223-1"/>
    </source>
</evidence>
<keyword evidence="10" id="KW-1185">Reference proteome</keyword>
<dbReference type="InterPro" id="IPR019757">
    <property type="entry name" value="Pept_S26A_signal_pept_1_Lys-AS"/>
</dbReference>
<keyword evidence="7" id="KW-1133">Transmembrane helix</keyword>
<dbReference type="InterPro" id="IPR019533">
    <property type="entry name" value="Peptidase_S26"/>
</dbReference>
<dbReference type="InterPro" id="IPR000223">
    <property type="entry name" value="Pept_S26A_signal_pept_1"/>
</dbReference>
<dbReference type="EMBL" id="VCIW01000018">
    <property type="protein sequence ID" value="TLS49869.1"/>
    <property type="molecule type" value="Genomic_DNA"/>
</dbReference>
<feature type="domain" description="Peptidase S26" evidence="8">
    <location>
        <begin position="21"/>
        <end position="183"/>
    </location>
</feature>
<dbReference type="AlphaFoldDB" id="A0A5R9G4B3"/>
<evidence type="ECO:0000256" key="3">
    <source>
        <dbReference type="ARBA" id="ARBA00009370"/>
    </source>
</evidence>
<comment type="caution">
    <text evidence="9">The sequence shown here is derived from an EMBL/GenBank/DDBJ whole genome shotgun (WGS) entry which is preliminary data.</text>
</comment>
<gene>
    <name evidence="9" type="primary">lepB</name>
    <name evidence="9" type="ORF">FE782_22975</name>
</gene>
<dbReference type="NCBIfam" id="TIGR02227">
    <property type="entry name" value="sigpep_I_bact"/>
    <property type="match status" value="1"/>
</dbReference>
<dbReference type="PROSITE" id="PS00761">
    <property type="entry name" value="SPASE_I_3"/>
    <property type="match status" value="1"/>
</dbReference>